<dbReference type="InterPro" id="IPR002747">
    <property type="entry name" value="SAM_OH_AdoTrfase"/>
</dbReference>
<organism evidence="5 6">
    <name type="scientific">Parafilimonas terrae</name>
    <dbReference type="NCBI Taxonomy" id="1465490"/>
    <lineage>
        <taxon>Bacteria</taxon>
        <taxon>Pseudomonadati</taxon>
        <taxon>Bacteroidota</taxon>
        <taxon>Chitinophagia</taxon>
        <taxon>Chitinophagales</taxon>
        <taxon>Chitinophagaceae</taxon>
        <taxon>Parafilimonas</taxon>
    </lineage>
</organism>
<protein>
    <recommendedName>
        <fullName evidence="7">S-adenosyl-l-methionine hydroxide adenosyltransferase</fullName>
    </recommendedName>
</protein>
<dbReference type="InterPro" id="IPR023228">
    <property type="entry name" value="SAM_OH_AdoTrfase_N_sf"/>
</dbReference>
<comment type="similarity">
    <text evidence="2">Belongs to the SAM hydrolase / SAM-dependent halogenase family.</text>
</comment>
<dbReference type="InterPro" id="IPR023227">
    <property type="entry name" value="SAM_OH_AdoTrfase_C_sf"/>
</dbReference>
<feature type="domain" description="S-adenosyl-l-methionine hydroxide adenosyltransferase C-terminal" evidence="4">
    <location>
        <begin position="167"/>
        <end position="249"/>
    </location>
</feature>
<dbReference type="Gene3D" id="3.40.50.10790">
    <property type="entry name" value="S-adenosyl-l-methionine hydroxide adenosyltransferase, N-terminal"/>
    <property type="match status" value="1"/>
</dbReference>
<evidence type="ECO:0000313" key="5">
    <source>
        <dbReference type="EMBL" id="SFQ21015.1"/>
    </source>
</evidence>
<feature type="domain" description="S-adenosyl-l-methionine hydroxide adenosyltransferase N-terminal" evidence="3">
    <location>
        <begin position="4"/>
        <end position="143"/>
    </location>
</feature>
<reference evidence="5 6" key="1">
    <citation type="submission" date="2016-10" db="EMBL/GenBank/DDBJ databases">
        <authorList>
            <person name="de Groot N.N."/>
        </authorList>
    </citation>
    <scope>NUCLEOTIDE SEQUENCE [LARGE SCALE GENOMIC DNA]</scope>
    <source>
        <strain evidence="5 6">DSM 28286</strain>
    </source>
</reference>
<dbReference type="Pfam" id="PF01887">
    <property type="entry name" value="SAM_HAT_N"/>
    <property type="match status" value="1"/>
</dbReference>
<evidence type="ECO:0000313" key="6">
    <source>
        <dbReference type="Proteomes" id="UP000199031"/>
    </source>
</evidence>
<dbReference type="PANTHER" id="PTHR35092:SF1">
    <property type="entry name" value="CHLORINASE MJ1651"/>
    <property type="match status" value="1"/>
</dbReference>
<evidence type="ECO:0000256" key="1">
    <source>
        <dbReference type="ARBA" id="ARBA00022691"/>
    </source>
</evidence>
<evidence type="ECO:0008006" key="7">
    <source>
        <dbReference type="Google" id="ProtNLM"/>
    </source>
</evidence>
<proteinExistence type="inferred from homology"/>
<dbReference type="AlphaFoldDB" id="A0A1I5WMK0"/>
<dbReference type="EMBL" id="FOXQ01000006">
    <property type="protein sequence ID" value="SFQ21015.1"/>
    <property type="molecule type" value="Genomic_DNA"/>
</dbReference>
<sequence length="274" mass="30069">MPVITLSTDIGQSDYVVGAIKGQLIKAVPSASIIDITHQLVANNYLHAAYVCTNAFSFYPAGAFHFVIINLFEKSPDHLLLAKHNNQFIVCPDNGILTMIAGEKPAEIVSVKIPNALGVLSCTEAFAKALNAIENGSSLQAIGDVVTGIEEKYPFRSTAGPDWIDSQIIFIDQFENVVINLTKKEFEEHRKGRKFRIVLPARNDGGIVNISENYASVEQGERLAWFNSAGYLELAINKGNLAGLFGLKRFSGGTTLNTLPSNKLMYERVKIFFE</sequence>
<name>A0A1I5WMK0_9BACT</name>
<evidence type="ECO:0000259" key="3">
    <source>
        <dbReference type="Pfam" id="PF01887"/>
    </source>
</evidence>
<dbReference type="STRING" id="1465490.SAMN05444277_106290"/>
<evidence type="ECO:0000256" key="2">
    <source>
        <dbReference type="ARBA" id="ARBA00024035"/>
    </source>
</evidence>
<dbReference type="Pfam" id="PF20257">
    <property type="entry name" value="SAM_HAT_C"/>
    <property type="match status" value="1"/>
</dbReference>
<keyword evidence="6" id="KW-1185">Reference proteome</keyword>
<keyword evidence="1" id="KW-0949">S-adenosyl-L-methionine</keyword>
<dbReference type="RefSeq" id="WP_090658739.1">
    <property type="nucleotide sequence ID" value="NZ_FOXQ01000006.1"/>
</dbReference>
<dbReference type="SUPFAM" id="SSF102522">
    <property type="entry name" value="Bacterial fluorinating enzyme, N-terminal domain"/>
    <property type="match status" value="1"/>
</dbReference>
<evidence type="ECO:0000259" key="4">
    <source>
        <dbReference type="Pfam" id="PF20257"/>
    </source>
</evidence>
<dbReference type="PIRSF" id="PIRSF006779">
    <property type="entry name" value="UCP006779"/>
    <property type="match status" value="1"/>
</dbReference>
<dbReference type="PANTHER" id="PTHR35092">
    <property type="entry name" value="CHLORINASE MJ1651"/>
    <property type="match status" value="1"/>
</dbReference>
<dbReference type="InterPro" id="IPR046469">
    <property type="entry name" value="SAM_HAT_N"/>
</dbReference>
<dbReference type="Gene3D" id="2.40.30.90">
    <property type="entry name" value="Bacterial fluorinating enzyme like"/>
    <property type="match status" value="1"/>
</dbReference>
<dbReference type="SUPFAM" id="SSF101852">
    <property type="entry name" value="Bacterial fluorinating enzyme, C-terminal domain"/>
    <property type="match status" value="1"/>
</dbReference>
<gene>
    <name evidence="5" type="ORF">SAMN05444277_106290</name>
</gene>
<accession>A0A1I5WMK0</accession>
<dbReference type="OrthoDB" id="9792195at2"/>
<dbReference type="Proteomes" id="UP000199031">
    <property type="component" value="Unassembled WGS sequence"/>
</dbReference>
<dbReference type="InterPro" id="IPR046470">
    <property type="entry name" value="SAM_HAT_C"/>
</dbReference>